<feature type="signal peptide" evidence="2">
    <location>
        <begin position="1"/>
        <end position="23"/>
    </location>
</feature>
<reference evidence="3 4" key="1">
    <citation type="journal article" date="2016" name="Nat. Commun.">
        <title>Thousands of microbial genomes shed light on interconnected biogeochemical processes in an aquifer system.</title>
        <authorList>
            <person name="Anantharaman K."/>
            <person name="Brown C.T."/>
            <person name="Hug L.A."/>
            <person name="Sharon I."/>
            <person name="Castelle C.J."/>
            <person name="Probst A.J."/>
            <person name="Thomas B.C."/>
            <person name="Singh A."/>
            <person name="Wilkins M.J."/>
            <person name="Karaoz U."/>
            <person name="Brodie E.L."/>
            <person name="Williams K.H."/>
            <person name="Hubbard S.S."/>
            <person name="Banfield J.F."/>
        </authorList>
    </citation>
    <scope>NUCLEOTIDE SEQUENCE [LARGE SCALE GENOMIC DNA]</scope>
</reference>
<dbReference type="STRING" id="1817768.A3A87_08370"/>
<feature type="coiled-coil region" evidence="1">
    <location>
        <begin position="184"/>
        <end position="211"/>
    </location>
</feature>
<gene>
    <name evidence="3" type="ORF">A3A87_08370</name>
</gene>
<accession>A0A1F6U3T8</accession>
<dbReference type="EMBL" id="MFTC01000028">
    <property type="protein sequence ID" value="OGI52018.1"/>
    <property type="molecule type" value="Genomic_DNA"/>
</dbReference>
<evidence type="ECO:0000313" key="3">
    <source>
        <dbReference type="EMBL" id="OGI52018.1"/>
    </source>
</evidence>
<evidence type="ECO:0000256" key="1">
    <source>
        <dbReference type="SAM" id="Coils"/>
    </source>
</evidence>
<name>A0A1F6U3T8_9PROT</name>
<protein>
    <recommendedName>
        <fullName evidence="5">DUF4124 domain-containing protein</fullName>
    </recommendedName>
</protein>
<evidence type="ECO:0008006" key="5">
    <source>
        <dbReference type="Google" id="ProtNLM"/>
    </source>
</evidence>
<feature type="chain" id="PRO_5009526959" description="DUF4124 domain-containing protein" evidence="2">
    <location>
        <begin position="24"/>
        <end position="219"/>
    </location>
</feature>
<comment type="caution">
    <text evidence="3">The sequence shown here is derived from an EMBL/GenBank/DDBJ whole genome shotgun (WGS) entry which is preliminary data.</text>
</comment>
<proteinExistence type="predicted"/>
<feature type="coiled-coil region" evidence="1">
    <location>
        <begin position="121"/>
        <end position="155"/>
    </location>
</feature>
<keyword evidence="2" id="KW-0732">Signal</keyword>
<organism evidence="3 4">
    <name type="scientific">Candidatus Muproteobacteria bacterium RIFCSPLOWO2_01_FULL_60_18</name>
    <dbReference type="NCBI Taxonomy" id="1817768"/>
    <lineage>
        <taxon>Bacteria</taxon>
        <taxon>Pseudomonadati</taxon>
        <taxon>Pseudomonadota</taxon>
        <taxon>Candidatus Muproteobacteria</taxon>
    </lineage>
</organism>
<evidence type="ECO:0000313" key="4">
    <source>
        <dbReference type="Proteomes" id="UP000179037"/>
    </source>
</evidence>
<keyword evidence="1" id="KW-0175">Coiled coil</keyword>
<sequence>MLRKNLICLLALGLFLPVIGAYAADAPTIKKCKDATGRWHYGDTAAAECAKSKVTVMSDEGTTKKVIAAPPTEKELRDREARRETIEAEQARAVEQARKDELLLSTYGVEDDILYIRDRKIAQVESQIKASEETLKSLRAALARMEAQAADEGKDAKAAETTAKNIELTRSQIARHEGAIAVKRQEQEGLRKQYAQELERYRELKKKLSSVSPPTAAKQ</sequence>
<dbReference type="Proteomes" id="UP000179037">
    <property type="component" value="Unassembled WGS sequence"/>
</dbReference>
<dbReference type="AlphaFoldDB" id="A0A1F6U3T8"/>
<evidence type="ECO:0000256" key="2">
    <source>
        <dbReference type="SAM" id="SignalP"/>
    </source>
</evidence>